<sequence>MRKVKSLSDDGVVDVVRKWFSSLIASPPRLLVLGFAMIILLGAGLLMLPFSHTQDSAPRFIDALFTATSATCVTGLVVVDTGTYWTTAGQLIILTMIQVGGLGFMTMATLFAIILKRRISLKERLVLQESLNQTSIEGIIRLVRKVVVYALTIELVGAILFTARFLFDMPVGEAMYKGAFHAVSFFNNAGFDIMGDYRSLVDYVGDPLVNIVTMLLIILGGLGFVVLSDLVDFRNMKRKLSLHSKVVLSMSGILIVTGAALILIFEYTNGKTFAPLGFGEKLLAAFMQSVSPRTAGVNSVDIAGLRQATQFIIIILMFIGASPGSTGGGIKTTTFTALVGAVVAMVRGKEDVVLFKMRLAQERVYKALTVTLFAFGLVIVATMILSTTEDHQFLMILFEVTSAFGTVGLSMGLTGDLTVAGKIIIILMMFMGRLGPLTLTYALGRKQGRALYRHAEGKIIIG</sequence>
<keyword evidence="8" id="KW-0406">Ion transport</keyword>
<comment type="subcellular location">
    <subcellularLocation>
        <location evidence="1">Cell membrane</location>
        <topology evidence="1">Multi-pass membrane protein</topology>
    </subcellularLocation>
</comment>
<dbReference type="Pfam" id="PF02386">
    <property type="entry name" value="TrkH"/>
    <property type="match status" value="1"/>
</dbReference>
<feature type="transmembrane region" description="Helical" evidence="10">
    <location>
        <begin position="367"/>
        <end position="386"/>
    </location>
</feature>
<feature type="transmembrane region" description="Helical" evidence="10">
    <location>
        <begin position="302"/>
        <end position="321"/>
    </location>
</feature>
<keyword evidence="6" id="KW-0630">Potassium</keyword>
<dbReference type="KEGG" id="cheb:HH215_13635"/>
<feature type="transmembrane region" description="Helical" evidence="10">
    <location>
        <begin position="146"/>
        <end position="167"/>
    </location>
</feature>
<evidence type="ECO:0000256" key="6">
    <source>
        <dbReference type="ARBA" id="ARBA00022958"/>
    </source>
</evidence>
<keyword evidence="7 10" id="KW-1133">Transmembrane helix</keyword>
<keyword evidence="3" id="KW-1003">Cell membrane</keyword>
<evidence type="ECO:0000256" key="5">
    <source>
        <dbReference type="ARBA" id="ARBA00022692"/>
    </source>
</evidence>
<name>A0A7Z2VJD5_9BACL</name>
<evidence type="ECO:0000313" key="11">
    <source>
        <dbReference type="EMBL" id="QJD84129.1"/>
    </source>
</evidence>
<evidence type="ECO:0000256" key="10">
    <source>
        <dbReference type="SAM" id="Phobius"/>
    </source>
</evidence>
<dbReference type="GO" id="GO:0005886">
    <property type="term" value="C:plasma membrane"/>
    <property type="evidence" value="ECO:0007669"/>
    <property type="project" value="UniProtKB-SubCell"/>
</dbReference>
<evidence type="ECO:0000256" key="7">
    <source>
        <dbReference type="ARBA" id="ARBA00022989"/>
    </source>
</evidence>
<dbReference type="PANTHER" id="PTHR32024">
    <property type="entry name" value="TRK SYSTEM POTASSIUM UPTAKE PROTEIN TRKG-RELATED"/>
    <property type="match status" value="1"/>
</dbReference>
<dbReference type="Proteomes" id="UP000502248">
    <property type="component" value="Chromosome"/>
</dbReference>
<dbReference type="NCBIfam" id="TIGR00933">
    <property type="entry name" value="2a38"/>
    <property type="match status" value="1"/>
</dbReference>
<feature type="transmembrane region" description="Helical" evidence="10">
    <location>
        <begin position="247"/>
        <end position="265"/>
    </location>
</feature>
<dbReference type="PANTHER" id="PTHR32024:SF1">
    <property type="entry name" value="KTR SYSTEM POTASSIUM UPTAKE PROTEIN B"/>
    <property type="match status" value="1"/>
</dbReference>
<feature type="transmembrane region" description="Helical" evidence="10">
    <location>
        <begin position="60"/>
        <end position="79"/>
    </location>
</feature>
<keyword evidence="5 10" id="KW-0812">Transmembrane</keyword>
<keyword evidence="9 10" id="KW-0472">Membrane</keyword>
<feature type="transmembrane region" description="Helical" evidence="10">
    <location>
        <begin position="419"/>
        <end position="443"/>
    </location>
</feature>
<keyword evidence="2" id="KW-0813">Transport</keyword>
<organism evidence="11 12">
    <name type="scientific">Cohnella herbarum</name>
    <dbReference type="NCBI Taxonomy" id="2728023"/>
    <lineage>
        <taxon>Bacteria</taxon>
        <taxon>Bacillati</taxon>
        <taxon>Bacillota</taxon>
        <taxon>Bacilli</taxon>
        <taxon>Bacillales</taxon>
        <taxon>Paenibacillaceae</taxon>
        <taxon>Cohnella</taxon>
    </lineage>
</organism>
<feature type="transmembrane region" description="Helical" evidence="10">
    <location>
        <begin position="208"/>
        <end position="227"/>
    </location>
</feature>
<dbReference type="AlphaFoldDB" id="A0A7Z2VJD5"/>
<evidence type="ECO:0000256" key="4">
    <source>
        <dbReference type="ARBA" id="ARBA00022538"/>
    </source>
</evidence>
<feature type="transmembrane region" description="Helical" evidence="10">
    <location>
        <begin position="91"/>
        <end position="115"/>
    </location>
</feature>
<protein>
    <submittedName>
        <fullName evidence="11">Trk family potassium uptake protein</fullName>
    </submittedName>
</protein>
<evidence type="ECO:0000256" key="2">
    <source>
        <dbReference type="ARBA" id="ARBA00022448"/>
    </source>
</evidence>
<dbReference type="InterPro" id="IPR004772">
    <property type="entry name" value="TrkH"/>
</dbReference>
<evidence type="ECO:0000313" key="12">
    <source>
        <dbReference type="Proteomes" id="UP000502248"/>
    </source>
</evidence>
<keyword evidence="12" id="KW-1185">Reference proteome</keyword>
<evidence type="ECO:0000256" key="8">
    <source>
        <dbReference type="ARBA" id="ARBA00023065"/>
    </source>
</evidence>
<evidence type="ECO:0000256" key="9">
    <source>
        <dbReference type="ARBA" id="ARBA00023136"/>
    </source>
</evidence>
<evidence type="ECO:0000256" key="1">
    <source>
        <dbReference type="ARBA" id="ARBA00004651"/>
    </source>
</evidence>
<dbReference type="EMBL" id="CP051680">
    <property type="protein sequence ID" value="QJD84129.1"/>
    <property type="molecule type" value="Genomic_DNA"/>
</dbReference>
<proteinExistence type="predicted"/>
<evidence type="ECO:0000256" key="3">
    <source>
        <dbReference type="ARBA" id="ARBA00022475"/>
    </source>
</evidence>
<accession>A0A7Z2VJD5</accession>
<keyword evidence="4" id="KW-0633">Potassium transport</keyword>
<dbReference type="InterPro" id="IPR003445">
    <property type="entry name" value="Cat_transpt"/>
</dbReference>
<gene>
    <name evidence="11" type="ORF">HH215_13635</name>
</gene>
<feature type="transmembrane region" description="Helical" evidence="10">
    <location>
        <begin position="30"/>
        <end position="48"/>
    </location>
</feature>
<reference evidence="11 12" key="1">
    <citation type="submission" date="2020-04" db="EMBL/GenBank/DDBJ databases">
        <title>Genome sequencing of novel species.</title>
        <authorList>
            <person name="Heo J."/>
            <person name="Kim S.-J."/>
            <person name="Kim J.-S."/>
            <person name="Hong S.-B."/>
            <person name="Kwon S.-W."/>
        </authorList>
    </citation>
    <scope>NUCLEOTIDE SEQUENCE [LARGE SCALE GENOMIC DNA]</scope>
    <source>
        <strain evidence="11 12">MFER-1</strain>
    </source>
</reference>
<dbReference type="GO" id="GO:0015379">
    <property type="term" value="F:potassium:chloride symporter activity"/>
    <property type="evidence" value="ECO:0007669"/>
    <property type="project" value="InterPro"/>
</dbReference>